<feature type="domain" description="Neuraminidase-like" evidence="3">
    <location>
        <begin position="163"/>
        <end position="284"/>
    </location>
</feature>
<accession>A0ABS9ZLR6</accession>
<evidence type="ECO:0000256" key="1">
    <source>
        <dbReference type="SAM" id="Coils"/>
    </source>
</evidence>
<dbReference type="InterPro" id="IPR040840">
    <property type="entry name" value="TcA_TcB_BD"/>
</dbReference>
<organism evidence="5 6">
    <name type="scientific">Pseudomonas maioricensis</name>
    <dbReference type="NCBI Taxonomy" id="1766623"/>
    <lineage>
        <taxon>Bacteria</taxon>
        <taxon>Pseudomonadati</taxon>
        <taxon>Pseudomonadota</taxon>
        <taxon>Gammaproteobacteria</taxon>
        <taxon>Pseudomonadales</taxon>
        <taxon>Pseudomonadaceae</taxon>
        <taxon>Pseudomonas</taxon>
    </lineage>
</organism>
<dbReference type="Pfam" id="PF20220">
    <property type="entry name" value="ABC_toxin_N"/>
    <property type="match status" value="1"/>
</dbReference>
<name>A0ABS9ZLR6_9PSED</name>
<feature type="coiled-coil region" evidence="1">
    <location>
        <begin position="1180"/>
        <end position="1207"/>
    </location>
</feature>
<keyword evidence="6" id="KW-1185">Reference proteome</keyword>
<dbReference type="EMBL" id="LOHG01000012">
    <property type="protein sequence ID" value="MCI8211520.1"/>
    <property type="molecule type" value="Genomic_DNA"/>
</dbReference>
<gene>
    <name evidence="5" type="ORF">AUC61_18485</name>
</gene>
<dbReference type="InterPro" id="IPR041079">
    <property type="entry name" value="Neuraminidase-like"/>
</dbReference>
<protein>
    <recommendedName>
        <fullName evidence="7">Insecticidal toxin complex protein TccB</fullName>
    </recommendedName>
</protein>
<evidence type="ECO:0000259" key="4">
    <source>
        <dbReference type="Pfam" id="PF20220"/>
    </source>
</evidence>
<evidence type="ECO:0000259" key="2">
    <source>
        <dbReference type="Pfam" id="PF18276"/>
    </source>
</evidence>
<evidence type="ECO:0000259" key="3">
    <source>
        <dbReference type="Pfam" id="PF18413"/>
    </source>
</evidence>
<sequence>MSQAVIGTLEQQRRDALVAYYLGKLVGQGSTPNRIATENDLYEYLLIDNQVSAQVDTSRVAQGIASVQQHIHAIYNGMEPGYSGVSDEQLTLWREGMAQYSLWSGYQMLQDYPENYLDPTLRLDKTTMFKTFESELAQARLSKDAVQRALGNYLQAFETVSNLKITGCYVDSPNFLDADYYFIGRQSIEPFAFYWRKSRLYKGEPANKSQMLGWTEWLAIESIGGAQIKYCRPVVMDGRLYAVWVETGKPLLNAEGSKTGHFEYHMKLSYRRLDGSWGAPILLHSGEVYDDVMESEVGADGVISKGYRLAVSTDHGHHGKSRLLVRFMTVGEFGADAPPFVSLMVRDVLLNLLSITDTEKVHAALAFMLGTDSRRVQFCTDQLEGDQVNGWRISSVVRDENAPPSMVSMSDYSLNDSLELQAEWQSGHLMLQGFCGKTLTRRKGSTFKCMATIRYSGTFEYYVHVDATQPVMWFGVYIRLAQADQPEHISAKLIYRGEELKLIEWEDFELEPPSDNFKHYSAKKIIDRDPDSFEDPLGSFSVWFSNSRTWALNASDNYYTPRYEPLTMTWGVAHYEDSWIAREDTVLLNGAAKTPMLYHQWPASAGNQRTYQWGEYLGNSDGFGLNGFTVIREPISAPVPYISITATGAQYLDLTAAGVEASTANVRLNTLFAKELTRMASLSMESALSWETQHTEEPLLPGQTAPVYVDFAGANGLYFWELFFHAAHLVAWRLQKEFDYSGAQRWLHYLFNPQMRVAPQYPPPTETEWLPYWNCRPLGMADNVMPELEGLTNPDAIARGVPSHYRKAIFMLYLNNLIDWGDMLYRQVTRDTLNEAKLHYVRALSLLGPLSKGRSISLWAPVTLAQASQGGGTSFAAAESANVDVLRTLVPMDSATLPWLRLLDTQVFRLPVNSQLLDVWDRLEQRLYNLRNNLTLDGKPLQMALYEAPANPLDLLRAQLSGSSLSQRRLGSLAIIPSYRFRAMLPRVQNSVDTLIRYGQQVLGYMELRDRAQQEELQQGHVLDDLVRFAEQLQQDAVDQASKGLEMVNATKATVLARKNYYDGLVSVDVSESEKSAQTARGVAKDKMGVVRSWSKAGHYGSYAPNLFGMTFGGVNWGGALFAQAEENERTAADTLEAAQRELTSDMQRRRREEWQYQAKQAELEMGVIDWQISAQKVALQAATASREQAIKTREQAQELYAFIKNRASGAGLYQWLLSQMSTLYFQAYDAVLGMCLGAEACWQYEIGDRDTRFISTTAWVENRFGLTAGETLKLGLLQMESAFLARNERRLELTKTISLKALLSDYDPNTQAGGALATGWEGVIEMLKGNGEVDFQLKPSTFDKDYPGHYLRQLIRVSISLPGLLKPYQDIHATLSQQTSSYLLQPQIDNVKYLYVQAGDLPEEEGTRQDQIVSNPRPNQQIGISTGVDDDGMFMLDFGDERYLPFEGTGAVSRWTLSFPSHESVSGQTMLESLPDIILHIRYLAVDGGQVFSREVEELVADVEAGEETRRRSLASMSTQKLLN</sequence>
<feature type="domain" description="Tc toxin complex TcA C-terminal TcB-binding" evidence="2">
    <location>
        <begin position="1172"/>
        <end position="1486"/>
    </location>
</feature>
<comment type="caution">
    <text evidence="5">The sequence shown here is derived from an EMBL/GenBank/DDBJ whole genome shotgun (WGS) entry which is preliminary data.</text>
</comment>
<evidence type="ECO:0008006" key="7">
    <source>
        <dbReference type="Google" id="ProtNLM"/>
    </source>
</evidence>
<proteinExistence type="predicted"/>
<evidence type="ECO:0000313" key="6">
    <source>
        <dbReference type="Proteomes" id="UP001320513"/>
    </source>
</evidence>
<dbReference type="Proteomes" id="UP001320513">
    <property type="component" value="Unassembled WGS sequence"/>
</dbReference>
<feature type="domain" description="ABC toxin N-terminal" evidence="4">
    <location>
        <begin position="8"/>
        <end position="133"/>
    </location>
</feature>
<dbReference type="Pfam" id="PF18413">
    <property type="entry name" value="Neuraminidase"/>
    <property type="match status" value="1"/>
</dbReference>
<evidence type="ECO:0000313" key="5">
    <source>
        <dbReference type="EMBL" id="MCI8211520.1"/>
    </source>
</evidence>
<reference evidence="5 6" key="1">
    <citation type="submission" date="2015-12" db="EMBL/GenBank/DDBJ databases">
        <title>Phylogenomics in the description of a new species in the Pseudomonas syringae group.</title>
        <authorList>
            <person name="Busquets A."/>
            <person name="Gomila M."/>
            <person name="Beiki F."/>
            <person name="Rahimian H."/>
            <person name="Mulet M."/>
            <person name="Sanchez D."/>
            <person name="Garcia-Valdes E."/>
            <person name="Lalucat J."/>
        </authorList>
    </citation>
    <scope>NUCLEOTIDE SEQUENCE [LARGE SCALE GENOMIC DNA]</scope>
    <source>
        <strain evidence="5 6">S25</strain>
    </source>
</reference>
<dbReference type="InterPro" id="IPR046839">
    <property type="entry name" value="ABC_toxin_N"/>
</dbReference>
<keyword evidence="1" id="KW-0175">Coiled coil</keyword>
<dbReference type="Pfam" id="PF18276">
    <property type="entry name" value="TcA_TcB_BD"/>
    <property type="match status" value="1"/>
</dbReference>